<evidence type="ECO:0000259" key="2">
    <source>
        <dbReference type="SMART" id="SM00867"/>
    </source>
</evidence>
<dbReference type="GO" id="GO:0032259">
    <property type="term" value="P:methylation"/>
    <property type="evidence" value="ECO:0007669"/>
    <property type="project" value="UniProtKB-KW"/>
</dbReference>
<keyword evidence="3" id="KW-0808">Transferase</keyword>
<protein>
    <submittedName>
        <fullName evidence="3">S-adenosyl-L-methionine-dependent methyltransferase</fullName>
    </submittedName>
</protein>
<evidence type="ECO:0000313" key="4">
    <source>
        <dbReference type="Proteomes" id="UP000191039"/>
    </source>
</evidence>
<dbReference type="InterPro" id="IPR036761">
    <property type="entry name" value="TTHA0802/YceI-like_sf"/>
</dbReference>
<dbReference type="EMBL" id="MIJD01000331">
    <property type="protein sequence ID" value="OPE48385.1"/>
    <property type="molecule type" value="Genomic_DNA"/>
</dbReference>
<dbReference type="STRING" id="1801.BRW64_26175"/>
<dbReference type="SUPFAM" id="SSF101874">
    <property type="entry name" value="YceI-like"/>
    <property type="match status" value="1"/>
</dbReference>
<gene>
    <name evidence="3" type="ORF">BV510_23805</name>
</gene>
<dbReference type="Gene3D" id="2.40.128.110">
    <property type="entry name" value="Lipid/polyisoprenoid-binding, YceI-like"/>
    <property type="match status" value="1"/>
</dbReference>
<dbReference type="GO" id="GO:0008168">
    <property type="term" value="F:methyltransferase activity"/>
    <property type="evidence" value="ECO:0007669"/>
    <property type="project" value="UniProtKB-KW"/>
</dbReference>
<dbReference type="InterPro" id="IPR007372">
    <property type="entry name" value="Lipid/polyisoprenoid-bd_YceI"/>
</dbReference>
<feature type="domain" description="Lipid/polyisoprenoid-binding YceI-like" evidence="2">
    <location>
        <begin position="12"/>
        <end position="187"/>
    </location>
</feature>
<evidence type="ECO:0000256" key="1">
    <source>
        <dbReference type="ARBA" id="ARBA00008812"/>
    </source>
</evidence>
<accession>A0A1Q4H4S7</accession>
<name>A0A1Q4H4S7_9MYCO</name>
<dbReference type="Proteomes" id="UP000191039">
    <property type="component" value="Unassembled WGS sequence"/>
</dbReference>
<dbReference type="PANTHER" id="PTHR34406">
    <property type="entry name" value="PROTEIN YCEI"/>
    <property type="match status" value="1"/>
</dbReference>
<dbReference type="PANTHER" id="PTHR34406:SF1">
    <property type="entry name" value="PROTEIN YCEI"/>
    <property type="match status" value="1"/>
</dbReference>
<comment type="caution">
    <text evidence="3">The sequence shown here is derived from an EMBL/GenBank/DDBJ whole genome shotgun (WGS) entry which is preliminary data.</text>
</comment>
<dbReference type="Pfam" id="PF04264">
    <property type="entry name" value="YceI"/>
    <property type="match status" value="1"/>
</dbReference>
<evidence type="ECO:0000313" key="3">
    <source>
        <dbReference type="EMBL" id="OPE48385.1"/>
    </source>
</evidence>
<reference evidence="3 4" key="1">
    <citation type="submission" date="2016-09" db="EMBL/GenBank/DDBJ databases">
        <title>genome sequences of unsequenced Mycobacteria.</title>
        <authorList>
            <person name="Greninger A.L."/>
            <person name="Jerome K.R."/>
            <person name="Mcnair B."/>
            <person name="Wallis C."/>
            <person name="Fang F."/>
        </authorList>
    </citation>
    <scope>NUCLEOTIDE SEQUENCE [LARGE SCALE GENOMIC DNA]</scope>
    <source>
        <strain evidence="3 4">BM1</strain>
    </source>
</reference>
<proteinExistence type="inferred from homology"/>
<dbReference type="SMART" id="SM00867">
    <property type="entry name" value="YceI"/>
    <property type="match status" value="1"/>
</dbReference>
<organism evidence="3 4">
    <name type="scientific">Mycolicibacterium diernhoferi</name>
    <dbReference type="NCBI Taxonomy" id="1801"/>
    <lineage>
        <taxon>Bacteria</taxon>
        <taxon>Bacillati</taxon>
        <taxon>Actinomycetota</taxon>
        <taxon>Actinomycetes</taxon>
        <taxon>Mycobacteriales</taxon>
        <taxon>Mycobacteriaceae</taxon>
        <taxon>Mycolicibacterium</taxon>
    </lineage>
</organism>
<keyword evidence="3" id="KW-0489">Methyltransferase</keyword>
<comment type="similarity">
    <text evidence="1">Belongs to the UPF0312 family.</text>
</comment>
<sequence length="191" mass="20679">MGDRAGDHAVTEWIVGPDSGELLIHTGVTGRAARMGHRLTIAMGRWQAVLRDEDGHLRGVELTVDLDSLSVLRGEGGVTPLSGPEKVLVVANAMKLFRVQRFPQARFASTDVESAGETLRVSGTLDLNGHTGAQTVDVRVEDAGEFWRLSGRARVRHSEFGIKQYSMLMGAMKVADEVDVTLTATVAKDRT</sequence>
<dbReference type="AlphaFoldDB" id="A0A1Q4H4S7"/>